<dbReference type="InterPro" id="IPR013087">
    <property type="entry name" value="Znf_C2H2_type"/>
</dbReference>
<evidence type="ECO:0000256" key="3">
    <source>
        <dbReference type="ARBA" id="ARBA00022771"/>
    </source>
</evidence>
<dbReference type="OrthoDB" id="5874052at2759"/>
<dbReference type="EMBL" id="UYRT01078007">
    <property type="protein sequence ID" value="VDN17532.1"/>
    <property type="molecule type" value="Genomic_DNA"/>
</dbReference>
<evidence type="ECO:0000256" key="6">
    <source>
        <dbReference type="SAM" id="MobiDB-lite"/>
    </source>
</evidence>
<reference evidence="10" key="1">
    <citation type="submission" date="2016-06" db="UniProtKB">
        <authorList>
            <consortium name="WormBaseParasite"/>
        </authorList>
    </citation>
    <scope>IDENTIFICATION</scope>
</reference>
<feature type="domain" description="C2H2-type" evidence="7">
    <location>
        <begin position="249"/>
        <end position="284"/>
    </location>
</feature>
<accession>A0A183DP63</accession>
<feature type="compositionally biased region" description="Low complexity" evidence="6">
    <location>
        <begin position="37"/>
        <end position="49"/>
    </location>
</feature>
<evidence type="ECO:0000256" key="1">
    <source>
        <dbReference type="ARBA" id="ARBA00010144"/>
    </source>
</evidence>
<evidence type="ECO:0000256" key="2">
    <source>
        <dbReference type="ARBA" id="ARBA00022723"/>
    </source>
</evidence>
<dbReference type="WBParaSite" id="GPUH_0001051701-mRNA-1">
    <property type="protein sequence ID" value="GPUH_0001051701-mRNA-1"/>
    <property type="gene ID" value="GPUH_0001051701"/>
</dbReference>
<feature type="region of interest" description="Disordered" evidence="6">
    <location>
        <begin position="1"/>
        <end position="91"/>
    </location>
</feature>
<evidence type="ECO:0000259" key="7">
    <source>
        <dbReference type="PROSITE" id="PS50157"/>
    </source>
</evidence>
<keyword evidence="9" id="KW-1185">Reference proteome</keyword>
<dbReference type="GO" id="GO:0005634">
    <property type="term" value="C:nucleus"/>
    <property type="evidence" value="ECO:0007669"/>
    <property type="project" value="TreeGrafter"/>
</dbReference>
<feature type="compositionally biased region" description="Basic and acidic residues" evidence="6">
    <location>
        <begin position="24"/>
        <end position="36"/>
    </location>
</feature>
<feature type="compositionally biased region" description="Basic and acidic residues" evidence="6">
    <location>
        <begin position="50"/>
        <end position="67"/>
    </location>
</feature>
<dbReference type="PANTHER" id="PTHR12522">
    <property type="entry name" value="ZINC-FINGER PROTEIN NOLZ1-RELATED"/>
    <property type="match status" value="1"/>
</dbReference>
<name>A0A183DP63_9BILA</name>
<evidence type="ECO:0000256" key="4">
    <source>
        <dbReference type="ARBA" id="ARBA00022833"/>
    </source>
</evidence>
<sequence length="368" mass="38039">MDSGKSPLAMLAKTCETIGLPDTPSRKSTRDSDKSKGSTSPTSSNSMSGETKKEESPAVKNKKEGSRSPRHTTHSPSVGKKTPIASEPSTSAAAAAASLPANLMLNSRNCFPMGFPSLTTAFPTFPYPSLMPGFPTMPTFAAAGAFPAGTPNPFLRCPDPLTCKGCPATMMTRSCVTPGCTSCTFHSATAAAVAGTSPAEMMMAFPPSFFAAATYNPLMTGALPPTSSSAAQIAYQNLMAAASGQATKHICNWIESSNGICGKSFNTADELATHMKVVHAPSTAANSSNGSDLKSSSSPRSTTAAPLINHAAAAASLRYHPYMKPNGLMPTMPNPLGVSPFPTMAGFPSAAALQAMYTQRLMATMPHP</sequence>
<dbReference type="PANTHER" id="PTHR12522:SF4">
    <property type="entry name" value="ZINC FINGER PROTEIN ELBOW"/>
    <property type="match status" value="1"/>
</dbReference>
<dbReference type="GO" id="GO:0045892">
    <property type="term" value="P:negative regulation of DNA-templated transcription"/>
    <property type="evidence" value="ECO:0007669"/>
    <property type="project" value="TreeGrafter"/>
</dbReference>
<evidence type="ECO:0000313" key="10">
    <source>
        <dbReference type="WBParaSite" id="GPUH_0001051701-mRNA-1"/>
    </source>
</evidence>
<protein>
    <submittedName>
        <fullName evidence="10">C2H2-type domain-containing protein</fullName>
    </submittedName>
</protein>
<proteinExistence type="inferred from homology"/>
<feature type="region of interest" description="Disordered" evidence="6">
    <location>
        <begin position="282"/>
        <end position="304"/>
    </location>
</feature>
<comment type="similarity">
    <text evidence="1">Belongs to the Elbow/Noc family.</text>
</comment>
<dbReference type="AlphaFoldDB" id="A0A183DP63"/>
<evidence type="ECO:0000313" key="9">
    <source>
        <dbReference type="Proteomes" id="UP000271098"/>
    </source>
</evidence>
<gene>
    <name evidence="8" type="ORF">GPUH_LOCUS10504</name>
</gene>
<keyword evidence="3 5" id="KW-0863">Zinc-finger</keyword>
<organism evidence="10">
    <name type="scientific">Gongylonema pulchrum</name>
    <dbReference type="NCBI Taxonomy" id="637853"/>
    <lineage>
        <taxon>Eukaryota</taxon>
        <taxon>Metazoa</taxon>
        <taxon>Ecdysozoa</taxon>
        <taxon>Nematoda</taxon>
        <taxon>Chromadorea</taxon>
        <taxon>Rhabditida</taxon>
        <taxon>Spirurina</taxon>
        <taxon>Spiruromorpha</taxon>
        <taxon>Spiruroidea</taxon>
        <taxon>Gongylonematidae</taxon>
        <taxon>Gongylonema</taxon>
    </lineage>
</organism>
<feature type="compositionally biased region" description="Low complexity" evidence="6">
    <location>
        <begin position="287"/>
        <end position="304"/>
    </location>
</feature>
<keyword evidence="2" id="KW-0479">Metal-binding</keyword>
<evidence type="ECO:0000256" key="5">
    <source>
        <dbReference type="PROSITE-ProRule" id="PRU00042"/>
    </source>
</evidence>
<dbReference type="Proteomes" id="UP000271098">
    <property type="component" value="Unassembled WGS sequence"/>
</dbReference>
<evidence type="ECO:0000313" key="8">
    <source>
        <dbReference type="EMBL" id="VDN17532.1"/>
    </source>
</evidence>
<dbReference type="PROSITE" id="PS50157">
    <property type="entry name" value="ZINC_FINGER_C2H2_2"/>
    <property type="match status" value="1"/>
</dbReference>
<reference evidence="8 9" key="2">
    <citation type="submission" date="2018-11" db="EMBL/GenBank/DDBJ databases">
        <authorList>
            <consortium name="Pathogen Informatics"/>
        </authorList>
    </citation>
    <scope>NUCLEOTIDE SEQUENCE [LARGE SCALE GENOMIC DNA]</scope>
</reference>
<dbReference type="GO" id="GO:0008270">
    <property type="term" value="F:zinc ion binding"/>
    <property type="evidence" value="ECO:0007669"/>
    <property type="project" value="UniProtKB-KW"/>
</dbReference>
<dbReference type="InterPro" id="IPR051520">
    <property type="entry name" value="Elbow/Noc_ZnFinger"/>
</dbReference>
<keyword evidence="4" id="KW-0862">Zinc</keyword>